<sequence>MSSVKNISIVTDKEIIPFSRDFSNYLFPVDQIKKYCIKIDSEVLNQGMDKGLPATLLNKNPNRFAGPLSSNATKPVGAQKKQAALESLDRGFAHGMAVSAERAAWKGKPVYPQGVSKAMAPIQPVSGINSRNIGRASGAYLLGLLIQEGSEIALFRGVRDLVESLDLKIKDSDKGMKSALVIVRLDYLRISTDYGRAPKIIGAYLEEKLDPDDYFSAVKK</sequence>
<keyword evidence="2" id="KW-1185">Reference proteome</keyword>
<evidence type="ECO:0000313" key="2">
    <source>
        <dbReference type="Proteomes" id="UP000268033"/>
    </source>
</evidence>
<dbReference type="RefSeq" id="WP_123420448.1">
    <property type="nucleotide sequence ID" value="NZ_RJUL01000001.1"/>
</dbReference>
<dbReference type="AlphaFoldDB" id="A0A3N1PV62"/>
<reference evidence="1 2" key="1">
    <citation type="submission" date="2018-11" db="EMBL/GenBank/DDBJ databases">
        <title>Genomic Encyclopedia of Type Strains, Phase IV (KMG-IV): sequencing the most valuable type-strain genomes for metagenomic binning, comparative biology and taxonomic classification.</title>
        <authorList>
            <person name="Goeker M."/>
        </authorList>
    </citation>
    <scope>NUCLEOTIDE SEQUENCE [LARGE SCALE GENOMIC DNA]</scope>
    <source>
        <strain evidence="1 2">DSM 21945</strain>
    </source>
</reference>
<dbReference type="EMBL" id="RJUL01000001">
    <property type="protein sequence ID" value="ROQ30640.1"/>
    <property type="molecule type" value="Genomic_DNA"/>
</dbReference>
<evidence type="ECO:0000313" key="1">
    <source>
        <dbReference type="EMBL" id="ROQ30640.1"/>
    </source>
</evidence>
<protein>
    <submittedName>
        <fullName evidence="1">Uncharacterized protein</fullName>
    </submittedName>
</protein>
<gene>
    <name evidence="1" type="ORF">EDC28_101326</name>
</gene>
<proteinExistence type="predicted"/>
<organism evidence="1 2">
    <name type="scientific">Gallaecimonas pentaromativorans</name>
    <dbReference type="NCBI Taxonomy" id="584787"/>
    <lineage>
        <taxon>Bacteria</taxon>
        <taxon>Pseudomonadati</taxon>
        <taxon>Pseudomonadota</taxon>
        <taxon>Gammaproteobacteria</taxon>
        <taxon>Enterobacterales</taxon>
        <taxon>Gallaecimonadaceae</taxon>
        <taxon>Gallaecimonas</taxon>
    </lineage>
</organism>
<dbReference type="Proteomes" id="UP000268033">
    <property type="component" value="Unassembled WGS sequence"/>
</dbReference>
<name>A0A3N1PV62_9GAMM</name>
<comment type="caution">
    <text evidence="1">The sequence shown here is derived from an EMBL/GenBank/DDBJ whole genome shotgun (WGS) entry which is preliminary data.</text>
</comment>
<accession>A0A3N1PV62</accession>